<feature type="transmembrane region" description="Helical" evidence="6">
    <location>
        <begin position="88"/>
        <end position="112"/>
    </location>
</feature>
<evidence type="ECO:0000313" key="8">
    <source>
        <dbReference type="Proteomes" id="UP000005522"/>
    </source>
</evidence>
<evidence type="ECO:0000256" key="1">
    <source>
        <dbReference type="ARBA" id="ARBA00004651"/>
    </source>
</evidence>
<evidence type="ECO:0000256" key="3">
    <source>
        <dbReference type="ARBA" id="ARBA00022692"/>
    </source>
</evidence>
<reference evidence="7 8" key="1">
    <citation type="journal article" date="2009" name="J. Bacteriol.">
        <title>Draft genome sequence of the extremely acidophilic bacterium Acidithiobacillus caldus ATCC 51756 reveals metabolic versatility in the genus Acidithiobacillus.</title>
        <authorList>
            <person name="Valdes J."/>
            <person name="Quatrini R."/>
            <person name="Hallberg K."/>
            <person name="Dopson M."/>
            <person name="Valenzuela P.D."/>
            <person name="Holmes D.S."/>
        </authorList>
    </citation>
    <scope>NUCLEOTIDE SEQUENCE [LARGE SCALE GENOMIC DNA]</scope>
    <source>
        <strain evidence="8">ATCC 51756 / DSM 8584 / KU</strain>
    </source>
</reference>
<dbReference type="HOGENOM" id="CLU_573206_0_0_6"/>
<dbReference type="PANTHER" id="PTHR42770">
    <property type="entry name" value="AMINO ACID TRANSPORTER-RELATED"/>
    <property type="match status" value="1"/>
</dbReference>
<dbReference type="Gene3D" id="1.20.1740.10">
    <property type="entry name" value="Amino acid/polyamine transporter I"/>
    <property type="match status" value="1"/>
</dbReference>
<dbReference type="InterPro" id="IPR050367">
    <property type="entry name" value="APC_superfamily"/>
</dbReference>
<name>A0A059ZVG8_ACICK</name>
<feature type="transmembrane region" description="Helical" evidence="6">
    <location>
        <begin position="396"/>
        <end position="416"/>
    </location>
</feature>
<dbReference type="KEGG" id="acz:Acaty_c1594"/>
<proteinExistence type="predicted"/>
<dbReference type="RefSeq" id="WP_004872457.1">
    <property type="nucleotide sequence ID" value="NZ_CP005986.1"/>
</dbReference>
<evidence type="ECO:0000256" key="5">
    <source>
        <dbReference type="ARBA" id="ARBA00023136"/>
    </source>
</evidence>
<feature type="transmembrane region" description="Helical" evidence="6">
    <location>
        <begin position="155"/>
        <end position="174"/>
    </location>
</feature>
<dbReference type="EMBL" id="CP005986">
    <property type="protein sequence ID" value="AIA55458.1"/>
    <property type="molecule type" value="Genomic_DNA"/>
</dbReference>
<evidence type="ECO:0000313" key="7">
    <source>
        <dbReference type="EMBL" id="AIA55458.1"/>
    </source>
</evidence>
<gene>
    <name evidence="7" type="ORF">Acaty_c1594</name>
</gene>
<keyword evidence="2" id="KW-1003">Cell membrane</keyword>
<accession>A0A059ZVG8</accession>
<dbReference type="GO" id="GO:0022857">
    <property type="term" value="F:transmembrane transporter activity"/>
    <property type="evidence" value="ECO:0007669"/>
    <property type="project" value="InterPro"/>
</dbReference>
<feature type="transmembrane region" description="Helical" evidence="6">
    <location>
        <begin position="280"/>
        <end position="304"/>
    </location>
</feature>
<feature type="transmembrane region" description="Helical" evidence="6">
    <location>
        <begin position="45"/>
        <end position="67"/>
    </location>
</feature>
<dbReference type="Pfam" id="PF13520">
    <property type="entry name" value="AA_permease_2"/>
    <property type="match status" value="1"/>
</dbReference>
<dbReference type="AlphaFoldDB" id="A0A059ZVG8"/>
<organism evidence="7 8">
    <name type="scientific">Acidithiobacillus caldus (strain ATCC 51756 / DSM 8584 / KU)</name>
    <dbReference type="NCBI Taxonomy" id="637389"/>
    <lineage>
        <taxon>Bacteria</taxon>
        <taxon>Pseudomonadati</taxon>
        <taxon>Pseudomonadota</taxon>
        <taxon>Acidithiobacillia</taxon>
        <taxon>Acidithiobacillales</taxon>
        <taxon>Acidithiobacillaceae</taxon>
        <taxon>Acidithiobacillus</taxon>
    </lineage>
</organism>
<sequence>MSSLHRFFQLFDLGTLSVSSVAPIFSVAAAGSVMAQAAGAAVPLAIVLIAIPFILCSWIFLSLNQHFPNAGASYHWSRRIIGIDFSNFQAWIIILAYFWSIPPILIPAAQFTYRALGIPHPGNLLQILGAIFWAVFALIVLLFGARMTARVTQIFLVIEVLSVGFMAVIGYAHWGPAAVGAADFSFSHLNWGGIIVCMVVAATIVDGWEIDSYASEEAKKPRITPGWGGIIGAVSVVAYYLLIWPLLLHQLPLDRLSTTSDTLSLWAGTVAPGLLPYFRIAIICSTAGSLWLTTFILSRALYAMGRDGVMPNWMAGLNRFGVPRWPVVLPMGLSMIVVALQMFFPSTRDLFSLVLSAAGFFLVGEFLLDGINMLVFLIRKHDAVHRQVKAHHHLGLFVAAVCVVTSLTAVEVLFLICGPKYVAAGIDQTVLILLALGVVYVLWLKWRGKARSTHCFTPEELDNIAAVGPALVRE</sequence>
<dbReference type="PIRSF" id="PIRSF006060">
    <property type="entry name" value="AA_transporter"/>
    <property type="match status" value="1"/>
</dbReference>
<evidence type="ECO:0000256" key="6">
    <source>
        <dbReference type="SAM" id="Phobius"/>
    </source>
</evidence>
<keyword evidence="3 6" id="KW-0812">Transmembrane</keyword>
<feature type="transmembrane region" description="Helical" evidence="6">
    <location>
        <begin position="325"/>
        <end position="344"/>
    </location>
</feature>
<feature type="transmembrane region" description="Helical" evidence="6">
    <location>
        <begin position="350"/>
        <end position="375"/>
    </location>
</feature>
<keyword evidence="5 6" id="KW-0472">Membrane</keyword>
<feature type="transmembrane region" description="Helical" evidence="6">
    <location>
        <begin position="226"/>
        <end position="247"/>
    </location>
</feature>
<evidence type="ECO:0000256" key="2">
    <source>
        <dbReference type="ARBA" id="ARBA00022475"/>
    </source>
</evidence>
<dbReference type="InterPro" id="IPR002293">
    <property type="entry name" value="AA/rel_permease1"/>
</dbReference>
<evidence type="ECO:0000256" key="4">
    <source>
        <dbReference type="ARBA" id="ARBA00022989"/>
    </source>
</evidence>
<keyword evidence="4 6" id="KW-1133">Transmembrane helix</keyword>
<protein>
    <submittedName>
        <fullName evidence="7">Amino acid permease-associated region</fullName>
    </submittedName>
</protein>
<dbReference type="PANTHER" id="PTHR42770:SF7">
    <property type="entry name" value="MEMBRANE PROTEIN"/>
    <property type="match status" value="1"/>
</dbReference>
<dbReference type="Proteomes" id="UP000005522">
    <property type="component" value="Chromosome"/>
</dbReference>
<comment type="subcellular location">
    <subcellularLocation>
        <location evidence="1">Cell membrane</location>
        <topology evidence="1">Multi-pass membrane protein</topology>
    </subcellularLocation>
</comment>
<dbReference type="GO" id="GO:0005886">
    <property type="term" value="C:plasma membrane"/>
    <property type="evidence" value="ECO:0007669"/>
    <property type="project" value="UniProtKB-SubCell"/>
</dbReference>
<feature type="transmembrane region" description="Helical" evidence="6">
    <location>
        <begin position="124"/>
        <end position="143"/>
    </location>
</feature>
<feature type="transmembrane region" description="Helical" evidence="6">
    <location>
        <begin position="186"/>
        <end position="205"/>
    </location>
</feature>
<feature type="transmembrane region" description="Helical" evidence="6">
    <location>
        <begin position="422"/>
        <end position="443"/>
    </location>
</feature>
<dbReference type="eggNOG" id="COG0531">
    <property type="taxonomic scope" value="Bacteria"/>
</dbReference>